<name>A0A1G4SNL7_9HYPH</name>
<evidence type="ECO:0000313" key="2">
    <source>
        <dbReference type="EMBL" id="SCW70834.1"/>
    </source>
</evidence>
<organism evidence="2 3">
    <name type="scientific">Ancylobacter rudongensis</name>
    <dbReference type="NCBI Taxonomy" id="177413"/>
    <lineage>
        <taxon>Bacteria</taxon>
        <taxon>Pseudomonadati</taxon>
        <taxon>Pseudomonadota</taxon>
        <taxon>Alphaproteobacteria</taxon>
        <taxon>Hyphomicrobiales</taxon>
        <taxon>Xanthobacteraceae</taxon>
        <taxon>Ancylobacter</taxon>
    </lineage>
</organism>
<protein>
    <submittedName>
        <fullName evidence="2">Uncharacterized protein</fullName>
    </submittedName>
</protein>
<feature type="transmembrane region" description="Helical" evidence="1">
    <location>
        <begin position="53"/>
        <end position="78"/>
    </location>
</feature>
<dbReference type="RefSeq" id="WP_143007062.1">
    <property type="nucleotide sequence ID" value="NZ_FMTP01000003.1"/>
</dbReference>
<keyword evidence="1" id="KW-1133">Transmembrane helix</keyword>
<accession>A0A1G4SNL7</accession>
<feature type="transmembrane region" description="Helical" evidence="1">
    <location>
        <begin position="21"/>
        <end position="41"/>
    </location>
</feature>
<sequence length="108" mass="12378">MTQLKTFTAFLTMITWLWARYYRIIVVVYLACCIVYILFAIDNVAIPEMALRVGLGLLSVGSFYVVCGFGNATFHLLFSRAHRAELRAPTFVASEAARRYFLSSRRLR</sequence>
<gene>
    <name evidence="2" type="ORF">SAMN05660859_2369</name>
</gene>
<evidence type="ECO:0000313" key="3">
    <source>
        <dbReference type="Proteomes" id="UP000198889"/>
    </source>
</evidence>
<evidence type="ECO:0000256" key="1">
    <source>
        <dbReference type="SAM" id="Phobius"/>
    </source>
</evidence>
<dbReference type="STRING" id="177413.SAMN05660859_2369"/>
<keyword evidence="1" id="KW-0812">Transmembrane</keyword>
<dbReference type="Proteomes" id="UP000198889">
    <property type="component" value="Unassembled WGS sequence"/>
</dbReference>
<keyword evidence="1" id="KW-0472">Membrane</keyword>
<reference evidence="3" key="1">
    <citation type="submission" date="2016-10" db="EMBL/GenBank/DDBJ databases">
        <authorList>
            <person name="Varghese N."/>
            <person name="Submissions S."/>
        </authorList>
    </citation>
    <scope>NUCLEOTIDE SEQUENCE [LARGE SCALE GENOMIC DNA]</scope>
    <source>
        <strain evidence="3">CGMCC 1.1761</strain>
    </source>
</reference>
<dbReference type="AlphaFoldDB" id="A0A1G4SNL7"/>
<proteinExistence type="predicted"/>
<keyword evidence="3" id="KW-1185">Reference proteome</keyword>
<dbReference type="EMBL" id="FMTP01000003">
    <property type="protein sequence ID" value="SCW70834.1"/>
    <property type="molecule type" value="Genomic_DNA"/>
</dbReference>